<gene>
    <name evidence="3" type="ORF">HC031_24500</name>
</gene>
<dbReference type="EMBL" id="JAATVY010000022">
    <property type="protein sequence ID" value="NJC72855.1"/>
    <property type="molecule type" value="Genomic_DNA"/>
</dbReference>
<name>A0ABX0Y393_9ACTN</name>
<evidence type="ECO:0000313" key="4">
    <source>
        <dbReference type="Proteomes" id="UP000722989"/>
    </source>
</evidence>
<evidence type="ECO:0000256" key="2">
    <source>
        <dbReference type="SAM" id="Phobius"/>
    </source>
</evidence>
<feature type="transmembrane region" description="Helical" evidence="2">
    <location>
        <begin position="131"/>
        <end position="150"/>
    </location>
</feature>
<evidence type="ECO:0000256" key="1">
    <source>
        <dbReference type="SAM" id="MobiDB-lite"/>
    </source>
</evidence>
<keyword evidence="2" id="KW-0812">Transmembrane</keyword>
<evidence type="ECO:0000313" key="3">
    <source>
        <dbReference type="EMBL" id="NJC72855.1"/>
    </source>
</evidence>
<comment type="caution">
    <text evidence="3">The sequence shown here is derived from an EMBL/GenBank/DDBJ whole genome shotgun (WGS) entry which is preliminary data.</text>
</comment>
<dbReference type="Proteomes" id="UP000722989">
    <property type="component" value="Unassembled WGS sequence"/>
</dbReference>
<accession>A0ABX0Y393</accession>
<feature type="compositionally biased region" description="Basic and acidic residues" evidence="1">
    <location>
        <begin position="243"/>
        <end position="256"/>
    </location>
</feature>
<dbReference type="RefSeq" id="WP_167927760.1">
    <property type="nucleotide sequence ID" value="NZ_JAATVY010000022.1"/>
</dbReference>
<proteinExistence type="predicted"/>
<evidence type="ECO:0008006" key="5">
    <source>
        <dbReference type="Google" id="ProtNLM"/>
    </source>
</evidence>
<protein>
    <recommendedName>
        <fullName evidence="5">DUF3592 domain-containing protein</fullName>
    </recommendedName>
</protein>
<feature type="region of interest" description="Disordered" evidence="1">
    <location>
        <begin position="164"/>
        <end position="256"/>
    </location>
</feature>
<keyword evidence="2" id="KW-0472">Membrane</keyword>
<reference evidence="3 4" key="1">
    <citation type="submission" date="2020-03" db="EMBL/GenBank/DDBJ databases">
        <title>WGS of the type strain of Planosporangium spp.</title>
        <authorList>
            <person name="Thawai C."/>
        </authorList>
    </citation>
    <scope>NUCLEOTIDE SEQUENCE [LARGE SCALE GENOMIC DNA]</scope>
    <source>
        <strain evidence="3 4">TBRC 5610</strain>
    </source>
</reference>
<feature type="compositionally biased region" description="Low complexity" evidence="1">
    <location>
        <begin position="188"/>
        <end position="206"/>
    </location>
</feature>
<sequence length="256" mass="27960">MAKERVDPAAAADDEDRGSWHLRGVGSWAFALALWLAATGGVGLFSREGIEVALARLGGVPGTVTIENCAHSSSYALCYGPFSAADGSVRRQRIELRTLRHDRPGAVERTWLPDRSATHAWAGDISPWRQLLPAAPFALLTLIQTVWIMLSWRAWRRRRRLTRDENPPAAPTRDDVVRHRETTPPRPVGVARPPAATGAPTPAITISDRGHPLGAVGGADRRQPGWQDLRGTAAPPGPSIPQQRDRPPPWERPEHG</sequence>
<feature type="transmembrane region" description="Helical" evidence="2">
    <location>
        <begin position="25"/>
        <end position="45"/>
    </location>
</feature>
<keyword evidence="4" id="KW-1185">Reference proteome</keyword>
<feature type="compositionally biased region" description="Basic and acidic residues" evidence="1">
    <location>
        <begin position="164"/>
        <end position="183"/>
    </location>
</feature>
<keyword evidence="2" id="KW-1133">Transmembrane helix</keyword>
<organism evidence="3 4">
    <name type="scientific">Planosporangium thailandense</name>
    <dbReference type="NCBI Taxonomy" id="765197"/>
    <lineage>
        <taxon>Bacteria</taxon>
        <taxon>Bacillati</taxon>
        <taxon>Actinomycetota</taxon>
        <taxon>Actinomycetes</taxon>
        <taxon>Micromonosporales</taxon>
        <taxon>Micromonosporaceae</taxon>
        <taxon>Planosporangium</taxon>
    </lineage>
</organism>